<dbReference type="PROSITE" id="PS51257">
    <property type="entry name" value="PROKAR_LIPOPROTEIN"/>
    <property type="match status" value="1"/>
</dbReference>
<keyword evidence="3" id="KW-1185">Reference proteome</keyword>
<proteinExistence type="predicted"/>
<keyword evidence="1" id="KW-0472">Membrane</keyword>
<dbReference type="Gene3D" id="3.40.50.300">
    <property type="entry name" value="P-loop containing nucleotide triphosphate hydrolases"/>
    <property type="match status" value="1"/>
</dbReference>
<feature type="transmembrane region" description="Helical" evidence="1">
    <location>
        <begin position="6"/>
        <end position="25"/>
    </location>
</feature>
<dbReference type="EMBL" id="FOHV01000010">
    <property type="protein sequence ID" value="SET17552.1"/>
    <property type="molecule type" value="Genomic_DNA"/>
</dbReference>
<evidence type="ECO:0000313" key="3">
    <source>
        <dbReference type="Proteomes" id="UP000242642"/>
    </source>
</evidence>
<keyword evidence="1" id="KW-0812">Transmembrane</keyword>
<keyword evidence="1" id="KW-1133">Transmembrane helix</keyword>
<feature type="transmembrane region" description="Helical" evidence="1">
    <location>
        <begin position="46"/>
        <end position="66"/>
    </location>
</feature>
<dbReference type="RefSeq" id="WP_093319447.1">
    <property type="nucleotide sequence ID" value="NZ_FOHV01000010.1"/>
</dbReference>
<accession>A0A1I0CDP9</accession>
<dbReference type="OrthoDB" id="88903at2"/>
<reference evidence="3" key="1">
    <citation type="submission" date="2016-10" db="EMBL/GenBank/DDBJ databases">
        <authorList>
            <person name="Varghese N."/>
            <person name="Submissions S."/>
        </authorList>
    </citation>
    <scope>NUCLEOTIDE SEQUENCE [LARGE SCALE GENOMIC DNA]</scope>
    <source>
        <strain evidence="3">DSM 18579</strain>
    </source>
</reference>
<dbReference type="InterPro" id="IPR027417">
    <property type="entry name" value="P-loop_NTPase"/>
</dbReference>
<evidence type="ECO:0000313" key="2">
    <source>
        <dbReference type="EMBL" id="SET17552.1"/>
    </source>
</evidence>
<evidence type="ECO:0000256" key="1">
    <source>
        <dbReference type="SAM" id="Phobius"/>
    </source>
</evidence>
<organism evidence="2 3">
    <name type="scientific">Thorsellia anophelis DSM 18579</name>
    <dbReference type="NCBI Taxonomy" id="1123402"/>
    <lineage>
        <taxon>Bacteria</taxon>
        <taxon>Pseudomonadati</taxon>
        <taxon>Pseudomonadota</taxon>
        <taxon>Gammaproteobacteria</taxon>
        <taxon>Enterobacterales</taxon>
        <taxon>Thorselliaceae</taxon>
        <taxon>Thorsellia</taxon>
    </lineage>
</organism>
<protein>
    <recommendedName>
        <fullName evidence="4">KAP family P-loop domain-containing protein</fullName>
    </recommendedName>
</protein>
<name>A0A1I0CDP9_9GAMM</name>
<dbReference type="STRING" id="1123402.SAMN02583745_01595"/>
<gene>
    <name evidence="2" type="ORF">SAMN02583745_01595</name>
</gene>
<dbReference type="SUPFAM" id="SSF52540">
    <property type="entry name" value="P-loop containing nucleoside triphosphate hydrolases"/>
    <property type="match status" value="1"/>
</dbReference>
<evidence type="ECO:0008006" key="4">
    <source>
        <dbReference type="Google" id="ProtNLM"/>
    </source>
</evidence>
<sequence>MQFKTWLTILSGITILIGCYMVDFGEPSTLQLIKNFITSLLKNDSFYKIAKFIFILLVIFLVIIYGSTSSNRKLESNKLTVEISKFLDKDHFTGQGLIALSGAWGSGKSFYLKNNLIPYLEAKGNNSIHYISLSDIEIAEDLSSYLINSFLNKTYTLPFEFIQSLIRQFEFLIYMKNFYLNKKLRKTIIFFDDIERISSKETQEIVLLKLLNLQIENSDNGARFIIVINESKLKVDNQIIDKLMLHKIKIDTFSTALNDIINTYNLLSTHQDLIITTINSLYPRYDTLRKNLKSDGDMTTFTKLTNYLDNRISHIENLRIINQCLNCLVIFIENMIEINKLNYIYGYKYRPENYIKLFILNFFDYIFIYDETEKNREDASTYEIERESSLNDVEFHKETYKTNLFDLLICTEQETIYELDHFFSGDILEINPRVFDKIPKTLESHKFDEILNSIKNETIFDIEIINSLKLLLSEENDFFIFINTAYAIDSLIFRNIVDFPDYFELIENLVKFKIKNDEFIFKAKNLLVKEEILAKIIKNVYNSHNFISNLEDLIAPFLENQLNKTKEKWRDSFIKSFPIEDVARINPYSLITIFSHHEFVSFILNWRDESIDLFFDWLNSSIQNPDFINSILLDLNLMINSMPASMKKFTISNHIQKNSLLKNHVAPEL</sequence>
<dbReference type="AlphaFoldDB" id="A0A1I0CDP9"/>
<dbReference type="Proteomes" id="UP000242642">
    <property type="component" value="Unassembled WGS sequence"/>
</dbReference>